<dbReference type="Gene3D" id="3.40.50.12780">
    <property type="entry name" value="N-terminal domain of ligase-like"/>
    <property type="match status" value="1"/>
</dbReference>
<proteinExistence type="inferred from homology"/>
<dbReference type="AlphaFoldDB" id="A0A974P6G0"/>
<reference evidence="4" key="1">
    <citation type="submission" date="2021-01" db="EMBL/GenBank/DDBJ databases">
        <title>Genome sequence of Phenylobacterium sp. 20VBR1 isolated from a valley glaceir, Ny-Alesund, Svalbard.</title>
        <authorList>
            <person name="Thomas F.A."/>
            <person name="Krishnan K.P."/>
            <person name="Sinha R.K."/>
        </authorList>
    </citation>
    <scope>NUCLEOTIDE SEQUENCE</scope>
    <source>
        <strain evidence="4">20VBR1</strain>
    </source>
</reference>
<organism evidence="4">
    <name type="scientific">Phenylobacterium glaciei</name>
    <dbReference type="NCBI Taxonomy" id="2803784"/>
    <lineage>
        <taxon>Bacteria</taxon>
        <taxon>Pseudomonadati</taxon>
        <taxon>Pseudomonadota</taxon>
        <taxon>Alphaproteobacteria</taxon>
        <taxon>Caulobacterales</taxon>
        <taxon>Caulobacteraceae</taxon>
        <taxon>Phenylobacterium</taxon>
    </lineage>
</organism>
<feature type="compositionally biased region" description="Polar residues" evidence="2">
    <location>
        <begin position="133"/>
        <end position="145"/>
    </location>
</feature>
<accession>A0A974P6G0</accession>
<evidence type="ECO:0000256" key="1">
    <source>
        <dbReference type="ARBA" id="ARBA00006432"/>
    </source>
</evidence>
<dbReference type="PANTHER" id="PTHR43201">
    <property type="entry name" value="ACYL-COA SYNTHETASE"/>
    <property type="match status" value="1"/>
</dbReference>
<dbReference type="InterPro" id="IPR000873">
    <property type="entry name" value="AMP-dep_synth/lig_dom"/>
</dbReference>
<dbReference type="Pfam" id="PF00501">
    <property type="entry name" value="AMP-binding"/>
    <property type="match status" value="1"/>
</dbReference>
<evidence type="ECO:0000259" key="3">
    <source>
        <dbReference type="Pfam" id="PF00501"/>
    </source>
</evidence>
<dbReference type="EMBL" id="CP068570">
    <property type="protein sequence ID" value="QQZ52101.1"/>
    <property type="molecule type" value="Genomic_DNA"/>
</dbReference>
<evidence type="ECO:0000256" key="2">
    <source>
        <dbReference type="SAM" id="MobiDB-lite"/>
    </source>
</evidence>
<feature type="region of interest" description="Disordered" evidence="2">
    <location>
        <begin position="96"/>
        <end position="145"/>
    </location>
</feature>
<comment type="similarity">
    <text evidence="1">Belongs to the ATP-dependent AMP-binding enzyme family.</text>
</comment>
<dbReference type="SUPFAM" id="SSF56801">
    <property type="entry name" value="Acetyl-CoA synthetase-like"/>
    <property type="match status" value="1"/>
</dbReference>
<dbReference type="InterPro" id="IPR042099">
    <property type="entry name" value="ANL_N_sf"/>
</dbReference>
<protein>
    <submittedName>
        <fullName evidence="4">AMP-binding protein</fullName>
    </submittedName>
</protein>
<dbReference type="GO" id="GO:0006631">
    <property type="term" value="P:fatty acid metabolic process"/>
    <property type="evidence" value="ECO:0007669"/>
    <property type="project" value="TreeGrafter"/>
</dbReference>
<evidence type="ECO:0000313" key="4">
    <source>
        <dbReference type="EMBL" id="QQZ52101.1"/>
    </source>
</evidence>
<dbReference type="InterPro" id="IPR020845">
    <property type="entry name" value="AMP-binding_CS"/>
</dbReference>
<feature type="domain" description="AMP-dependent synthetase/ligase" evidence="3">
    <location>
        <begin position="1"/>
        <end position="95"/>
    </location>
</feature>
<name>A0A974P6G0_9CAUL</name>
<dbReference type="PROSITE" id="PS00455">
    <property type="entry name" value="AMP_BINDING"/>
    <property type="match status" value="1"/>
</dbReference>
<dbReference type="GO" id="GO:0031956">
    <property type="term" value="F:medium-chain fatty acid-CoA ligase activity"/>
    <property type="evidence" value="ECO:0007669"/>
    <property type="project" value="TreeGrafter"/>
</dbReference>
<dbReference type="PANTHER" id="PTHR43201:SF8">
    <property type="entry name" value="ACYL-COA SYNTHETASE FAMILY MEMBER 3"/>
    <property type="match status" value="1"/>
</dbReference>
<sequence>MASIIYTSGTTGRSKGAMLTHGALYANATALHEAWGFTPADVLLHALPIFHVHGLFVALHCAFLSGAPMVWLARYEDALVLAGLARSTVMMGCPPSTPACSPTPASREPPPPTCACSSAAPRRCWSRPSRSSNNAPVSASWSATA</sequence>
<gene>
    <name evidence="4" type="ORF">JKL49_26235</name>
</gene>
<feature type="compositionally biased region" description="Low complexity" evidence="2">
    <location>
        <begin position="114"/>
        <end position="132"/>
    </location>
</feature>